<gene>
    <name evidence="4" type="ORF">SAY86_026361</name>
</gene>
<name>A0AAN7QEF7_TRANT</name>
<evidence type="ECO:0000256" key="1">
    <source>
        <dbReference type="ARBA" id="ARBA00022737"/>
    </source>
</evidence>
<dbReference type="AlphaFoldDB" id="A0AAN7QEF7"/>
<evidence type="ECO:0000313" key="5">
    <source>
        <dbReference type="Proteomes" id="UP001346149"/>
    </source>
</evidence>
<protein>
    <recommendedName>
        <fullName evidence="6">Pentatricopeptide repeat-containing protein</fullName>
    </recommendedName>
</protein>
<dbReference type="InterPro" id="IPR011990">
    <property type="entry name" value="TPR-like_helical_dom_sf"/>
</dbReference>
<accession>A0AAN7QEF7</accession>
<organism evidence="4 5">
    <name type="scientific">Trapa natans</name>
    <name type="common">Water chestnut</name>
    <dbReference type="NCBI Taxonomy" id="22666"/>
    <lineage>
        <taxon>Eukaryota</taxon>
        <taxon>Viridiplantae</taxon>
        <taxon>Streptophyta</taxon>
        <taxon>Embryophyta</taxon>
        <taxon>Tracheophyta</taxon>
        <taxon>Spermatophyta</taxon>
        <taxon>Magnoliopsida</taxon>
        <taxon>eudicotyledons</taxon>
        <taxon>Gunneridae</taxon>
        <taxon>Pentapetalae</taxon>
        <taxon>rosids</taxon>
        <taxon>malvids</taxon>
        <taxon>Myrtales</taxon>
        <taxon>Lythraceae</taxon>
        <taxon>Trapa</taxon>
    </lineage>
</organism>
<dbReference type="Proteomes" id="UP001346149">
    <property type="component" value="Unassembled WGS sequence"/>
</dbReference>
<reference evidence="4 5" key="1">
    <citation type="journal article" date="2023" name="Hortic Res">
        <title>Pangenome of water caltrop reveals structural variations and asymmetric subgenome divergence after allopolyploidization.</title>
        <authorList>
            <person name="Zhang X."/>
            <person name="Chen Y."/>
            <person name="Wang L."/>
            <person name="Yuan Y."/>
            <person name="Fang M."/>
            <person name="Shi L."/>
            <person name="Lu R."/>
            <person name="Comes H.P."/>
            <person name="Ma Y."/>
            <person name="Chen Y."/>
            <person name="Huang G."/>
            <person name="Zhou Y."/>
            <person name="Zheng Z."/>
            <person name="Qiu Y."/>
        </authorList>
    </citation>
    <scope>NUCLEOTIDE SEQUENCE [LARGE SCALE GENOMIC DNA]</scope>
    <source>
        <strain evidence="4">F231</strain>
    </source>
</reference>
<dbReference type="PROSITE" id="PS51375">
    <property type="entry name" value="PPR"/>
    <property type="match status" value="1"/>
</dbReference>
<keyword evidence="5" id="KW-1185">Reference proteome</keyword>
<proteinExistence type="predicted"/>
<evidence type="ECO:0000256" key="2">
    <source>
        <dbReference type="PROSITE-ProRule" id="PRU00708"/>
    </source>
</evidence>
<sequence length="121" mass="13448">MKAKGIQVNERACNLHMLAFSDATRWRNPALKRWNFEELESVSQLMEKEAVGINVHTYRLLLDCFTSSGKDEEAKGLLAGMHGKGLKVDAHSYSGEWSLQSRGHGESGGISGRDAEERDGR</sequence>
<dbReference type="InterPro" id="IPR002885">
    <property type="entry name" value="PPR_rpt"/>
</dbReference>
<dbReference type="NCBIfam" id="TIGR00756">
    <property type="entry name" value="PPR"/>
    <property type="match status" value="1"/>
</dbReference>
<evidence type="ECO:0000256" key="3">
    <source>
        <dbReference type="SAM" id="MobiDB-lite"/>
    </source>
</evidence>
<dbReference type="EMBL" id="JAXQNO010000023">
    <property type="protein sequence ID" value="KAK4765271.1"/>
    <property type="molecule type" value="Genomic_DNA"/>
</dbReference>
<keyword evidence="1" id="KW-0677">Repeat</keyword>
<dbReference type="Gene3D" id="1.25.40.10">
    <property type="entry name" value="Tetratricopeptide repeat domain"/>
    <property type="match status" value="1"/>
</dbReference>
<evidence type="ECO:0008006" key="6">
    <source>
        <dbReference type="Google" id="ProtNLM"/>
    </source>
</evidence>
<feature type="repeat" description="PPR" evidence="2">
    <location>
        <begin position="54"/>
        <end position="88"/>
    </location>
</feature>
<evidence type="ECO:0000313" key="4">
    <source>
        <dbReference type="EMBL" id="KAK4765271.1"/>
    </source>
</evidence>
<comment type="caution">
    <text evidence="4">The sequence shown here is derived from an EMBL/GenBank/DDBJ whole genome shotgun (WGS) entry which is preliminary data.</text>
</comment>
<feature type="region of interest" description="Disordered" evidence="3">
    <location>
        <begin position="97"/>
        <end position="121"/>
    </location>
</feature>